<keyword evidence="2" id="KW-1185">Reference proteome</keyword>
<organism evidence="1 2">
    <name type="scientific">Laccaria amethystina LaAM-08-1</name>
    <dbReference type="NCBI Taxonomy" id="1095629"/>
    <lineage>
        <taxon>Eukaryota</taxon>
        <taxon>Fungi</taxon>
        <taxon>Dikarya</taxon>
        <taxon>Basidiomycota</taxon>
        <taxon>Agaricomycotina</taxon>
        <taxon>Agaricomycetes</taxon>
        <taxon>Agaricomycetidae</taxon>
        <taxon>Agaricales</taxon>
        <taxon>Agaricineae</taxon>
        <taxon>Hydnangiaceae</taxon>
        <taxon>Laccaria</taxon>
    </lineage>
</organism>
<dbReference type="AlphaFoldDB" id="A0A0C9XBC3"/>
<evidence type="ECO:0000313" key="1">
    <source>
        <dbReference type="EMBL" id="KIK09555.1"/>
    </source>
</evidence>
<gene>
    <name evidence="1" type="ORF">K443DRAFT_389973</name>
</gene>
<sequence length="79" mass="9827">MHHFLRPSHFYTEVAMFQRGRWIRWIAELWATPGCLTAYVSRPWLIFTRRVLKFLQPQVLRYLCIYLKIDRCRKVCYIY</sequence>
<dbReference type="Proteomes" id="UP000054477">
    <property type="component" value="Unassembled WGS sequence"/>
</dbReference>
<name>A0A0C9XBC3_9AGAR</name>
<dbReference type="EMBL" id="KN838538">
    <property type="protein sequence ID" value="KIK09555.1"/>
    <property type="molecule type" value="Genomic_DNA"/>
</dbReference>
<accession>A0A0C9XBC3</accession>
<protein>
    <submittedName>
        <fullName evidence="1">Uncharacterized protein</fullName>
    </submittedName>
</protein>
<reference evidence="1 2" key="1">
    <citation type="submission" date="2014-04" db="EMBL/GenBank/DDBJ databases">
        <authorList>
            <consortium name="DOE Joint Genome Institute"/>
            <person name="Kuo A."/>
            <person name="Kohler A."/>
            <person name="Nagy L.G."/>
            <person name="Floudas D."/>
            <person name="Copeland A."/>
            <person name="Barry K.W."/>
            <person name="Cichocki N."/>
            <person name="Veneault-Fourrey C."/>
            <person name="LaButti K."/>
            <person name="Lindquist E.A."/>
            <person name="Lipzen A."/>
            <person name="Lundell T."/>
            <person name="Morin E."/>
            <person name="Murat C."/>
            <person name="Sun H."/>
            <person name="Tunlid A."/>
            <person name="Henrissat B."/>
            <person name="Grigoriev I.V."/>
            <person name="Hibbett D.S."/>
            <person name="Martin F."/>
            <person name="Nordberg H.P."/>
            <person name="Cantor M.N."/>
            <person name="Hua S.X."/>
        </authorList>
    </citation>
    <scope>NUCLEOTIDE SEQUENCE [LARGE SCALE GENOMIC DNA]</scope>
    <source>
        <strain evidence="1 2">LaAM-08-1</strain>
    </source>
</reference>
<reference evidence="2" key="2">
    <citation type="submission" date="2015-01" db="EMBL/GenBank/DDBJ databases">
        <title>Evolutionary Origins and Diversification of the Mycorrhizal Mutualists.</title>
        <authorList>
            <consortium name="DOE Joint Genome Institute"/>
            <consortium name="Mycorrhizal Genomics Consortium"/>
            <person name="Kohler A."/>
            <person name="Kuo A."/>
            <person name="Nagy L.G."/>
            <person name="Floudas D."/>
            <person name="Copeland A."/>
            <person name="Barry K.W."/>
            <person name="Cichocki N."/>
            <person name="Veneault-Fourrey C."/>
            <person name="LaButti K."/>
            <person name="Lindquist E.A."/>
            <person name="Lipzen A."/>
            <person name="Lundell T."/>
            <person name="Morin E."/>
            <person name="Murat C."/>
            <person name="Riley R."/>
            <person name="Ohm R."/>
            <person name="Sun H."/>
            <person name="Tunlid A."/>
            <person name="Henrissat B."/>
            <person name="Grigoriev I.V."/>
            <person name="Hibbett D.S."/>
            <person name="Martin F."/>
        </authorList>
    </citation>
    <scope>NUCLEOTIDE SEQUENCE [LARGE SCALE GENOMIC DNA]</scope>
    <source>
        <strain evidence="2">LaAM-08-1</strain>
    </source>
</reference>
<proteinExistence type="predicted"/>
<evidence type="ECO:0000313" key="2">
    <source>
        <dbReference type="Proteomes" id="UP000054477"/>
    </source>
</evidence>
<dbReference type="HOGENOM" id="CLU_2606406_0_0_1"/>